<gene>
    <name evidence="7" type="primary">rluD</name>
    <name evidence="7" type="ORF">RT723_07130</name>
</gene>
<dbReference type="EC" id="5.4.99.-" evidence="5"/>
<proteinExistence type="inferred from homology"/>
<dbReference type="InterPro" id="IPR050188">
    <property type="entry name" value="RluA_PseudoU_synthase"/>
</dbReference>
<evidence type="ECO:0000256" key="5">
    <source>
        <dbReference type="RuleBase" id="RU362028"/>
    </source>
</evidence>
<dbReference type="Proteomes" id="UP001257914">
    <property type="component" value="Unassembled WGS sequence"/>
</dbReference>
<dbReference type="NCBIfam" id="TIGR00005">
    <property type="entry name" value="rluA_subfam"/>
    <property type="match status" value="1"/>
</dbReference>
<dbReference type="GO" id="GO:0160140">
    <property type="term" value="F:23S rRNA pseudouridine(1911/1915/1917) synthase activity"/>
    <property type="evidence" value="ECO:0007669"/>
    <property type="project" value="UniProtKB-EC"/>
</dbReference>
<dbReference type="PANTHER" id="PTHR21600:SF44">
    <property type="entry name" value="RIBOSOMAL LARGE SUBUNIT PSEUDOURIDINE SYNTHASE D"/>
    <property type="match status" value="1"/>
</dbReference>
<dbReference type="NCBIfam" id="NF008385">
    <property type="entry name" value="PRK11180.1"/>
    <property type="match status" value="1"/>
</dbReference>
<dbReference type="CDD" id="cd00165">
    <property type="entry name" value="S4"/>
    <property type="match status" value="1"/>
</dbReference>
<keyword evidence="8" id="KW-1185">Reference proteome</keyword>
<dbReference type="InterPro" id="IPR002942">
    <property type="entry name" value="S4_RNA-bd"/>
</dbReference>
<dbReference type="InterPro" id="IPR006225">
    <property type="entry name" value="PsdUridine_synth_RluC/D"/>
</dbReference>
<dbReference type="Gene3D" id="3.30.2350.10">
    <property type="entry name" value="Pseudouridine synthase"/>
    <property type="match status" value="1"/>
</dbReference>
<feature type="domain" description="RNA-binding S4" evidence="6">
    <location>
        <begin position="19"/>
        <end position="80"/>
    </location>
</feature>
<comment type="catalytic activity">
    <reaction evidence="5">
        <text>a uridine in RNA = a pseudouridine in RNA</text>
        <dbReference type="Rhea" id="RHEA:48348"/>
        <dbReference type="Rhea" id="RHEA-COMP:12068"/>
        <dbReference type="Rhea" id="RHEA-COMP:12069"/>
        <dbReference type="ChEBI" id="CHEBI:65314"/>
        <dbReference type="ChEBI" id="CHEBI:65315"/>
    </reaction>
</comment>
<evidence type="ECO:0000256" key="4">
    <source>
        <dbReference type="PROSITE-ProRule" id="PRU00182"/>
    </source>
</evidence>
<dbReference type="InterPro" id="IPR006145">
    <property type="entry name" value="PsdUridine_synth_RsuA/RluA"/>
</dbReference>
<dbReference type="SMART" id="SM00363">
    <property type="entry name" value="S4"/>
    <property type="match status" value="1"/>
</dbReference>
<comment type="catalytic activity">
    <reaction evidence="3">
        <text>uridine(1911/1915/1917) in 23S rRNA = pseudouridine(1911/1915/1917) in 23S rRNA</text>
        <dbReference type="Rhea" id="RHEA:42524"/>
        <dbReference type="Rhea" id="RHEA-COMP:10097"/>
        <dbReference type="Rhea" id="RHEA-COMP:10098"/>
        <dbReference type="ChEBI" id="CHEBI:65314"/>
        <dbReference type="ChEBI" id="CHEBI:65315"/>
        <dbReference type="EC" id="5.4.99.23"/>
    </reaction>
</comment>
<dbReference type="SUPFAM" id="SSF55174">
    <property type="entry name" value="Alpha-L RNA-binding motif"/>
    <property type="match status" value="1"/>
</dbReference>
<evidence type="ECO:0000313" key="7">
    <source>
        <dbReference type="EMBL" id="MDU0112774.1"/>
    </source>
</evidence>
<dbReference type="Pfam" id="PF01479">
    <property type="entry name" value="S4"/>
    <property type="match status" value="1"/>
</dbReference>
<dbReference type="Pfam" id="PF00849">
    <property type="entry name" value="PseudoU_synth_2"/>
    <property type="match status" value="1"/>
</dbReference>
<dbReference type="InterPro" id="IPR020103">
    <property type="entry name" value="PsdUridine_synth_cat_dom_sf"/>
</dbReference>
<dbReference type="CDD" id="cd02869">
    <property type="entry name" value="PseudoU_synth_RluA_like"/>
    <property type="match status" value="1"/>
</dbReference>
<dbReference type="PROSITE" id="PS01129">
    <property type="entry name" value="PSI_RLU"/>
    <property type="match status" value="1"/>
</dbReference>
<evidence type="ECO:0000256" key="3">
    <source>
        <dbReference type="ARBA" id="ARBA00036882"/>
    </source>
</evidence>
<evidence type="ECO:0000256" key="2">
    <source>
        <dbReference type="ARBA" id="ARBA00023235"/>
    </source>
</evidence>
<comment type="similarity">
    <text evidence="1 5">Belongs to the pseudouridine synthase RluA family.</text>
</comment>
<dbReference type="InterPro" id="IPR006224">
    <property type="entry name" value="PsdUridine_synth_RluA-like_CS"/>
</dbReference>
<keyword evidence="2 5" id="KW-0413">Isomerase</keyword>
<protein>
    <recommendedName>
        <fullName evidence="5">Pseudouridine synthase</fullName>
        <ecNumber evidence="5">5.4.99.-</ecNumber>
    </recommendedName>
</protein>
<dbReference type="EMBL" id="JAWCUA010000007">
    <property type="protein sequence ID" value="MDU0112774.1"/>
    <property type="molecule type" value="Genomic_DNA"/>
</dbReference>
<organism evidence="7 8">
    <name type="scientific">Psychrosphaera aquimarina</name>
    <dbReference type="NCBI Taxonomy" id="2044854"/>
    <lineage>
        <taxon>Bacteria</taxon>
        <taxon>Pseudomonadati</taxon>
        <taxon>Pseudomonadota</taxon>
        <taxon>Gammaproteobacteria</taxon>
        <taxon>Alteromonadales</taxon>
        <taxon>Pseudoalteromonadaceae</taxon>
        <taxon>Psychrosphaera</taxon>
    </lineage>
</organism>
<evidence type="ECO:0000259" key="6">
    <source>
        <dbReference type="SMART" id="SM00363"/>
    </source>
</evidence>
<dbReference type="InterPro" id="IPR036986">
    <property type="entry name" value="S4_RNA-bd_sf"/>
</dbReference>
<comment type="caution">
    <text evidence="7">The sequence shown here is derived from an EMBL/GenBank/DDBJ whole genome shotgun (WGS) entry which is preliminary data.</text>
</comment>
<dbReference type="PROSITE" id="PS50889">
    <property type="entry name" value="S4"/>
    <property type="match status" value="1"/>
</dbReference>
<dbReference type="SUPFAM" id="SSF55120">
    <property type="entry name" value="Pseudouridine synthase"/>
    <property type="match status" value="1"/>
</dbReference>
<evidence type="ECO:0000256" key="1">
    <source>
        <dbReference type="ARBA" id="ARBA00010876"/>
    </source>
</evidence>
<sequence>MTKQTIELQAQVNEEQFGKRLDQVIAELFPEYSRSRLKEWILAEKVQVDGEIISKPRLKMNGDEDIVIHAELDIEVHHQPEDIKLEIIYEDDDILVINKPTDLVVHPGAGNQSGTILNALLYHFPEIDKVPRAGIVHRLDKDTTGLMVVAKTVPAQTQLVADLQARQVTREYEAVCLGRLTAGGSVDKPIGRHPTKRTNMAVNAFGRESVTHYRLIKKFREHTHIRLRLETGRTHQIRVHMSYIKHPLVGDVQYGGRVRTPKGASEELLATMRGFKRQALHAAMLRFHHPVTEEEMTFEAPLPDDFVNLLAALNQDLEDHKDDMDYC</sequence>
<reference evidence="7 8" key="1">
    <citation type="submission" date="2023-10" db="EMBL/GenBank/DDBJ databases">
        <title>Psychrosphaera aquimaarina strain SW33 isolated from seawater.</title>
        <authorList>
            <person name="Bayburt H."/>
            <person name="Kim J.M."/>
            <person name="Choi B.J."/>
            <person name="Jeon C.O."/>
        </authorList>
    </citation>
    <scope>NUCLEOTIDE SEQUENCE [LARGE SCALE GENOMIC DNA]</scope>
    <source>
        <strain evidence="7 8">KCTC 52743</strain>
    </source>
</reference>
<name>A0ABU3QZD5_9GAMM</name>
<evidence type="ECO:0000313" key="8">
    <source>
        <dbReference type="Proteomes" id="UP001257914"/>
    </source>
</evidence>
<dbReference type="RefSeq" id="WP_315946466.1">
    <property type="nucleotide sequence ID" value="NZ_JAWCUA010000007.1"/>
</dbReference>
<dbReference type="PANTHER" id="PTHR21600">
    <property type="entry name" value="MITOCHONDRIAL RNA PSEUDOURIDINE SYNTHASE"/>
    <property type="match status" value="1"/>
</dbReference>
<dbReference type="Gene3D" id="3.10.290.10">
    <property type="entry name" value="RNA-binding S4 domain"/>
    <property type="match status" value="1"/>
</dbReference>
<keyword evidence="4" id="KW-0694">RNA-binding</keyword>
<comment type="function">
    <text evidence="5">Responsible for synthesis of pseudouridine from uracil.</text>
</comment>
<accession>A0ABU3QZD5</accession>